<keyword evidence="4" id="KW-0326">Glycosidase</keyword>
<dbReference type="GO" id="GO:0005975">
    <property type="term" value="P:carbohydrate metabolic process"/>
    <property type="evidence" value="ECO:0007669"/>
    <property type="project" value="InterPro"/>
</dbReference>
<accession>A0A1G4BGI3</accession>
<organism evidence="5 6">
    <name type="scientific">Colletotrichum orchidophilum</name>
    <dbReference type="NCBI Taxonomy" id="1209926"/>
    <lineage>
        <taxon>Eukaryota</taxon>
        <taxon>Fungi</taxon>
        <taxon>Dikarya</taxon>
        <taxon>Ascomycota</taxon>
        <taxon>Pezizomycotina</taxon>
        <taxon>Sordariomycetes</taxon>
        <taxon>Hypocreomycetidae</taxon>
        <taxon>Glomerellales</taxon>
        <taxon>Glomerellaceae</taxon>
        <taxon>Colletotrichum</taxon>
    </lineage>
</organism>
<comment type="caution">
    <text evidence="5">The sequence shown here is derived from an EMBL/GenBank/DDBJ whole genome shotgun (WGS) entry which is preliminary data.</text>
</comment>
<evidence type="ECO:0000256" key="4">
    <source>
        <dbReference type="ARBA" id="ARBA00023295"/>
    </source>
</evidence>
<dbReference type="RefSeq" id="XP_022477637.1">
    <property type="nucleotide sequence ID" value="XM_022615892.1"/>
</dbReference>
<dbReference type="PANTHER" id="PTHR43772">
    <property type="entry name" value="ENDO-1,4-BETA-XYLANASE"/>
    <property type="match status" value="1"/>
</dbReference>
<dbReference type="AlphaFoldDB" id="A0A1G4BGI3"/>
<name>A0A1G4BGI3_9PEZI</name>
<dbReference type="PANTHER" id="PTHR43772:SF2">
    <property type="entry name" value="PUTATIVE (AFU_ORTHOLOGUE AFUA_2G04480)-RELATED"/>
    <property type="match status" value="1"/>
</dbReference>
<proteinExistence type="inferred from homology"/>
<dbReference type="GO" id="GO:0004553">
    <property type="term" value="F:hydrolase activity, hydrolyzing O-glycosyl compounds"/>
    <property type="evidence" value="ECO:0007669"/>
    <property type="project" value="InterPro"/>
</dbReference>
<dbReference type="SUPFAM" id="SSF75005">
    <property type="entry name" value="Arabinanase/levansucrase/invertase"/>
    <property type="match status" value="1"/>
</dbReference>
<dbReference type="GeneID" id="34557402"/>
<evidence type="ECO:0000313" key="5">
    <source>
        <dbReference type="EMBL" id="OHF00494.1"/>
    </source>
</evidence>
<dbReference type="InterPro" id="IPR052176">
    <property type="entry name" value="Glycosyl_Hydrlase_43_Enz"/>
</dbReference>
<evidence type="ECO:0000313" key="6">
    <source>
        <dbReference type="Proteomes" id="UP000176998"/>
    </source>
</evidence>
<evidence type="ECO:0000256" key="2">
    <source>
        <dbReference type="ARBA" id="ARBA00022801"/>
    </source>
</evidence>
<evidence type="ECO:0008006" key="7">
    <source>
        <dbReference type="Google" id="ProtNLM"/>
    </source>
</evidence>
<comment type="similarity">
    <text evidence="1">Belongs to the glycosyl hydrolase 43 family.</text>
</comment>
<dbReference type="InterPro" id="IPR023296">
    <property type="entry name" value="Glyco_hydro_beta-prop_sf"/>
</dbReference>
<sequence>MKSIHSWRLCNLNTAHTKKSIVQNCYTEDPAPPLIDDRVYLFTGRDNDGSKNYDMREWLIFSSANTVNWQHHGSLKSIGILAWASAKAWAGQVISRNGKYYFYVPVTSHEEVI</sequence>
<dbReference type="Gene3D" id="2.115.10.20">
    <property type="entry name" value="Glycosyl hydrolase domain, family 43"/>
    <property type="match status" value="1"/>
</dbReference>
<keyword evidence="6" id="KW-1185">Reference proteome</keyword>
<dbReference type="OrthoDB" id="5211809at2759"/>
<evidence type="ECO:0000256" key="1">
    <source>
        <dbReference type="ARBA" id="ARBA00009865"/>
    </source>
</evidence>
<keyword evidence="3" id="KW-0119">Carbohydrate metabolism</keyword>
<evidence type="ECO:0000256" key="3">
    <source>
        <dbReference type="ARBA" id="ARBA00023277"/>
    </source>
</evidence>
<dbReference type="EMBL" id="MJBS01000027">
    <property type="protein sequence ID" value="OHF00494.1"/>
    <property type="molecule type" value="Genomic_DNA"/>
</dbReference>
<dbReference type="STRING" id="1209926.A0A1G4BGI3"/>
<dbReference type="InterPro" id="IPR006710">
    <property type="entry name" value="Glyco_hydro_43"/>
</dbReference>
<dbReference type="Pfam" id="PF04616">
    <property type="entry name" value="Glyco_hydro_43"/>
    <property type="match status" value="1"/>
</dbReference>
<keyword evidence="2" id="KW-0378">Hydrolase</keyword>
<dbReference type="Proteomes" id="UP000176998">
    <property type="component" value="Unassembled WGS sequence"/>
</dbReference>
<reference evidence="5 6" key="1">
    <citation type="submission" date="2016-09" db="EMBL/GenBank/DDBJ databases">
        <authorList>
            <person name="Capua I."/>
            <person name="De Benedictis P."/>
            <person name="Joannis T."/>
            <person name="Lombin L.H."/>
            <person name="Cattoli G."/>
        </authorList>
    </citation>
    <scope>NUCLEOTIDE SEQUENCE [LARGE SCALE GENOMIC DNA]</scope>
    <source>
        <strain evidence="5 6">IMI 309357</strain>
    </source>
</reference>
<protein>
    <recommendedName>
        <fullName evidence="7">Glycosyl hydrolase family 43</fullName>
    </recommendedName>
</protein>
<gene>
    <name evidence="5" type="ORF">CORC01_04244</name>
</gene>